<keyword evidence="11" id="KW-0539">Nucleus</keyword>
<feature type="compositionally biased region" description="Acidic residues" evidence="16">
    <location>
        <begin position="100"/>
        <end position="117"/>
    </location>
</feature>
<dbReference type="InterPro" id="IPR000649">
    <property type="entry name" value="IF-2B-related"/>
</dbReference>
<dbReference type="Pfam" id="PF01008">
    <property type="entry name" value="IF-2B"/>
    <property type="match status" value="1"/>
</dbReference>
<dbReference type="AlphaFoldDB" id="A0A9N9D8U7"/>
<evidence type="ECO:0000256" key="16">
    <source>
        <dbReference type="SAM" id="MobiDB-lite"/>
    </source>
</evidence>
<evidence type="ECO:0000256" key="1">
    <source>
        <dbReference type="ARBA" id="ARBA00004123"/>
    </source>
</evidence>
<dbReference type="EC" id="2.3.1.48" evidence="4"/>
<evidence type="ECO:0000256" key="5">
    <source>
        <dbReference type="ARBA" id="ARBA00022490"/>
    </source>
</evidence>
<feature type="region of interest" description="Disordered" evidence="16">
    <location>
        <begin position="100"/>
        <end position="123"/>
    </location>
</feature>
<dbReference type="GO" id="GO:0005634">
    <property type="term" value="C:nucleus"/>
    <property type="evidence" value="ECO:0007669"/>
    <property type="project" value="UniProtKB-SubCell"/>
</dbReference>
<evidence type="ECO:0000256" key="8">
    <source>
        <dbReference type="ARBA" id="ARBA00022917"/>
    </source>
</evidence>
<dbReference type="EMBL" id="CAJVQA010005735">
    <property type="protein sequence ID" value="CAG8626940.1"/>
    <property type="molecule type" value="Genomic_DNA"/>
</dbReference>
<dbReference type="GO" id="GO:0006355">
    <property type="term" value="P:regulation of DNA-templated transcription"/>
    <property type="evidence" value="ECO:0007669"/>
    <property type="project" value="InterPro"/>
</dbReference>
<keyword evidence="10" id="KW-0804">Transcription</keyword>
<dbReference type="Pfam" id="PF08214">
    <property type="entry name" value="HAT_KAT11"/>
    <property type="match status" value="1"/>
</dbReference>
<evidence type="ECO:0000256" key="3">
    <source>
        <dbReference type="ARBA" id="ARBA00007251"/>
    </source>
</evidence>
<dbReference type="InterPro" id="IPR013178">
    <property type="entry name" value="Histone_AcTrfase_Rtt109/CBP"/>
</dbReference>
<reference evidence="17" key="1">
    <citation type="submission" date="2021-06" db="EMBL/GenBank/DDBJ databases">
        <authorList>
            <person name="Kallberg Y."/>
            <person name="Tangrot J."/>
            <person name="Rosling A."/>
        </authorList>
    </citation>
    <scope>NUCLEOTIDE SEQUENCE</scope>
    <source>
        <strain evidence="17">FL966</strain>
    </source>
</reference>
<dbReference type="InterPro" id="IPR042529">
    <property type="entry name" value="IF_2B-like_C"/>
</dbReference>
<evidence type="ECO:0000256" key="6">
    <source>
        <dbReference type="ARBA" id="ARBA00022540"/>
    </source>
</evidence>
<dbReference type="SUPFAM" id="SSF100950">
    <property type="entry name" value="NagB/RpiA/CoA transferase-like"/>
    <property type="match status" value="1"/>
</dbReference>
<evidence type="ECO:0000256" key="14">
    <source>
        <dbReference type="ARBA" id="ARBA00046432"/>
    </source>
</evidence>
<dbReference type="GO" id="GO:0003743">
    <property type="term" value="F:translation initiation factor activity"/>
    <property type="evidence" value="ECO:0007669"/>
    <property type="project" value="UniProtKB-KW"/>
</dbReference>
<keyword evidence="5" id="KW-0963">Cytoplasm</keyword>
<evidence type="ECO:0000256" key="2">
    <source>
        <dbReference type="ARBA" id="ARBA00004514"/>
    </source>
</evidence>
<keyword evidence="6" id="KW-0396">Initiation factor</keyword>
<dbReference type="GO" id="GO:0010484">
    <property type="term" value="F:histone H3 acetyltransferase activity"/>
    <property type="evidence" value="ECO:0007669"/>
    <property type="project" value="InterPro"/>
</dbReference>
<dbReference type="OrthoDB" id="269919at2759"/>
<evidence type="ECO:0000256" key="13">
    <source>
        <dbReference type="ARBA" id="ARBA00044228"/>
    </source>
</evidence>
<keyword evidence="18" id="KW-1185">Reference proteome</keyword>
<organism evidence="17 18">
    <name type="scientific">Cetraspora pellucida</name>
    <dbReference type="NCBI Taxonomy" id="1433469"/>
    <lineage>
        <taxon>Eukaryota</taxon>
        <taxon>Fungi</taxon>
        <taxon>Fungi incertae sedis</taxon>
        <taxon>Mucoromycota</taxon>
        <taxon>Glomeromycotina</taxon>
        <taxon>Glomeromycetes</taxon>
        <taxon>Diversisporales</taxon>
        <taxon>Gigasporaceae</taxon>
        <taxon>Cetraspora</taxon>
    </lineage>
</organism>
<evidence type="ECO:0000256" key="7">
    <source>
        <dbReference type="ARBA" id="ARBA00022679"/>
    </source>
</evidence>
<evidence type="ECO:0000256" key="15">
    <source>
        <dbReference type="RuleBase" id="RU003814"/>
    </source>
</evidence>
<dbReference type="GO" id="GO:0005829">
    <property type="term" value="C:cytosol"/>
    <property type="evidence" value="ECO:0007669"/>
    <property type="project" value="UniProtKB-SubCell"/>
</dbReference>
<dbReference type="PANTHER" id="PTHR45859">
    <property type="entry name" value="TRANSLATION INITIATION FACTOR EIF-2B SUBUNIT BETA"/>
    <property type="match status" value="1"/>
</dbReference>
<protein>
    <recommendedName>
        <fullName evidence="12">Translation initiation factor eIF2B subunit beta</fullName>
        <ecNumber evidence="4">2.3.1.48</ecNumber>
    </recommendedName>
    <alternativeName>
        <fullName evidence="13">eIF2B GDP-GTP exchange factor subunit beta</fullName>
    </alternativeName>
</protein>
<dbReference type="SMART" id="SM01250">
    <property type="entry name" value="KAT11"/>
    <property type="match status" value="1"/>
</dbReference>
<gene>
    <name evidence="17" type="ORF">CPELLU_LOCUS8201</name>
</gene>
<dbReference type="GO" id="GO:0005085">
    <property type="term" value="F:guanyl-nucleotide exchange factor activity"/>
    <property type="evidence" value="ECO:0007669"/>
    <property type="project" value="TreeGrafter"/>
</dbReference>
<dbReference type="Gene3D" id="3.40.50.10470">
    <property type="entry name" value="Translation initiation factor eif-2b, domain 2"/>
    <property type="match status" value="1"/>
</dbReference>
<keyword evidence="7" id="KW-0808">Transferase</keyword>
<evidence type="ECO:0000313" key="17">
    <source>
        <dbReference type="EMBL" id="CAG8626940.1"/>
    </source>
</evidence>
<comment type="caution">
    <text evidence="17">The sequence shown here is derived from an EMBL/GenBank/DDBJ whole genome shotgun (WGS) entry which is preliminary data.</text>
</comment>
<evidence type="ECO:0000313" key="18">
    <source>
        <dbReference type="Proteomes" id="UP000789759"/>
    </source>
</evidence>
<evidence type="ECO:0000256" key="9">
    <source>
        <dbReference type="ARBA" id="ARBA00023015"/>
    </source>
</evidence>
<dbReference type="GO" id="GO:0005851">
    <property type="term" value="C:eukaryotic translation initiation factor 2B complex"/>
    <property type="evidence" value="ECO:0007669"/>
    <property type="project" value="TreeGrafter"/>
</dbReference>
<dbReference type="InterPro" id="IPR037171">
    <property type="entry name" value="NagB/RpiA_transferase-like"/>
</dbReference>
<evidence type="ECO:0000256" key="10">
    <source>
        <dbReference type="ARBA" id="ARBA00023163"/>
    </source>
</evidence>
<evidence type="ECO:0000256" key="11">
    <source>
        <dbReference type="ARBA" id="ARBA00023242"/>
    </source>
</evidence>
<sequence>MTGPRDLNAQIESLINRLRRRQVVGSWCVSIETAMLLRQVVSTTRWNHVETLIKLVKEDIGKRLVMAQPRELAVGNIVRRVLCLIRDVYNSEVSTFDDLSAEDDDKGSITDEEEEEEVTSKSSSQKTRTFSFYGGLSAASMINLLGDGPPPLIISEIQEMINELENTYVNIVDQAMEHIHSNEIIMTVGKSRTVEMFLKTAAKKRKFSVLVAETFPTYLGHEMALSLSQAGIDTTVISDSAIFAVMSRVNKVIMGTHAVLANGGLISVSGAQMVATAAKHHSKPVVVCTGLYKLSPLYPYDEDSFNDLVAPDPVLSFNEGKKLNVQCHHPTCESITFVLNISHQIFVLYIKGDLIDKVTLLNPYYDYVSPELVSLFITNTGGHPPSYLYRLINENYDPDDTPAVSIQKSHRYEKSIELPVDPPDLPVNEKFGFLHNTVHMASGDSNAATESLTLPEISNTDSNTNKSNLFERQLLLLLKEKIPSNDKEVFVTGVEIYEYHDFDTNLLNIYISKVDTTGYRPCSSTPTKNLLTAYIKFYLEETNVNRQLLLKRKTIKFNIFARPHPQYLFHLSEKNPTKRILSDSELLKWWKNVLQRTFLHDNTMCNAQEKTLKKRGWYFFPGMSSEKLARTFIKDIVNDEAENHENLFWQYGYPYPDTEEAIKVIPRFEDDAKTRWLETARESSLTVKNFWELISIGGEFAGGKQAGFFWVDVALEDDQGLASQDIETIPFIDQSFNTRIKKELEKEVGGVVVSAHTYIQALGELFAQEFHSEEAAIESTSYWCRYFTGLQDKINPDSSVIKFTVNNSTITHNDGQKLNNTPVNNLQMHVKRKASSTVQNDNLNSKIDSNVNVLPLSSIKRVKK</sequence>
<evidence type="ECO:0000256" key="4">
    <source>
        <dbReference type="ARBA" id="ARBA00013184"/>
    </source>
</evidence>
<evidence type="ECO:0000256" key="12">
    <source>
        <dbReference type="ARBA" id="ARBA00044122"/>
    </source>
</evidence>
<proteinExistence type="inferred from homology"/>
<comment type="subunit">
    <text evidence="14">Component of the translation initiation factor 2B (eIF2B) complex which is a heterodecamer of two sets of five different subunits: alpha, beta, gamma, delta and epsilon. Subunits alpha, beta and delta comprise a regulatory subcomplex and subunits epsilon and gamma comprise a catalytic subcomplex. Within the complex, the hexameric regulatory complex resides at the center, with the two heterodimeric catalytic subcomplexes bound on opposite sides.</text>
</comment>
<keyword evidence="8" id="KW-0648">Protein biosynthesis</keyword>
<dbReference type="PANTHER" id="PTHR45859:SF1">
    <property type="entry name" value="TRANSLATION INITIATION FACTOR EIF-2B SUBUNIT BETA"/>
    <property type="match status" value="1"/>
</dbReference>
<dbReference type="InterPro" id="IPR016849">
    <property type="entry name" value="Rtt109"/>
</dbReference>
<name>A0A9N9D8U7_9GLOM</name>
<comment type="subcellular location">
    <subcellularLocation>
        <location evidence="2">Cytoplasm</location>
        <location evidence="2">Cytosol</location>
    </subcellularLocation>
    <subcellularLocation>
        <location evidence="1">Nucleus</location>
    </subcellularLocation>
</comment>
<dbReference type="InterPro" id="IPR051855">
    <property type="entry name" value="eIF2B_beta_subunit"/>
</dbReference>
<keyword evidence="9" id="KW-0805">Transcription regulation</keyword>
<accession>A0A9N9D8U7</accession>
<comment type="similarity">
    <text evidence="3 15">Belongs to the eIF-2B alpha/beta/delta subunits family.</text>
</comment>
<dbReference type="Proteomes" id="UP000789759">
    <property type="component" value="Unassembled WGS sequence"/>
</dbReference>
<dbReference type="PROSITE" id="PS51728">
    <property type="entry name" value="RTT109_HAT"/>
    <property type="match status" value="1"/>
</dbReference>